<reference evidence="3 4" key="1">
    <citation type="journal article" date="2017" name="ISME J.">
        <title>Energy and carbon metabolisms in a deep terrestrial subsurface fluid microbial community.</title>
        <authorList>
            <person name="Momper L."/>
            <person name="Jungbluth S.P."/>
            <person name="Lee M.D."/>
            <person name="Amend J.P."/>
        </authorList>
    </citation>
    <scope>NUCLEOTIDE SEQUENCE [LARGE SCALE GENOMIC DNA]</scope>
    <source>
        <strain evidence="3">SURF_17</strain>
    </source>
</reference>
<feature type="domain" description="Methyltransferase type 11" evidence="2">
    <location>
        <begin position="52"/>
        <end position="153"/>
    </location>
</feature>
<protein>
    <submittedName>
        <fullName evidence="3">Class I SAM-dependent methyltransferase</fullName>
    </submittedName>
</protein>
<dbReference type="InterPro" id="IPR050447">
    <property type="entry name" value="Erg6_SMT_methyltransf"/>
</dbReference>
<organism evidence="3 4">
    <name type="scientific">Candidatus Abyssobacteria bacterium SURF_17</name>
    <dbReference type="NCBI Taxonomy" id="2093361"/>
    <lineage>
        <taxon>Bacteria</taxon>
        <taxon>Pseudomonadati</taxon>
        <taxon>Candidatus Hydrogenedentota</taxon>
        <taxon>Candidatus Abyssobacteria</taxon>
    </lineage>
</organism>
<keyword evidence="1 3" id="KW-0808">Transferase</keyword>
<dbReference type="GO" id="GO:0008757">
    <property type="term" value="F:S-adenosylmethionine-dependent methyltransferase activity"/>
    <property type="evidence" value="ECO:0007669"/>
    <property type="project" value="InterPro"/>
</dbReference>
<evidence type="ECO:0000313" key="3">
    <source>
        <dbReference type="EMBL" id="RJP72586.1"/>
    </source>
</evidence>
<dbReference type="PANTHER" id="PTHR44068:SF11">
    <property type="entry name" value="GERANYL DIPHOSPHATE 2-C-METHYLTRANSFERASE"/>
    <property type="match status" value="1"/>
</dbReference>
<name>A0A419F2G2_9BACT</name>
<dbReference type="InterPro" id="IPR013216">
    <property type="entry name" value="Methyltransf_11"/>
</dbReference>
<accession>A0A419F2G2</accession>
<dbReference type="EMBL" id="QZKI01000043">
    <property type="protein sequence ID" value="RJP72586.1"/>
    <property type="molecule type" value="Genomic_DNA"/>
</dbReference>
<proteinExistence type="predicted"/>
<evidence type="ECO:0000256" key="1">
    <source>
        <dbReference type="ARBA" id="ARBA00022679"/>
    </source>
</evidence>
<evidence type="ECO:0000313" key="4">
    <source>
        <dbReference type="Proteomes" id="UP000285961"/>
    </source>
</evidence>
<dbReference type="GO" id="GO:0032259">
    <property type="term" value="P:methylation"/>
    <property type="evidence" value="ECO:0007669"/>
    <property type="project" value="UniProtKB-KW"/>
</dbReference>
<gene>
    <name evidence="3" type="ORF">C4532_05835</name>
</gene>
<dbReference type="Pfam" id="PF08241">
    <property type="entry name" value="Methyltransf_11"/>
    <property type="match status" value="1"/>
</dbReference>
<keyword evidence="3" id="KW-0489">Methyltransferase</keyword>
<sequence>MESVRSSIYDTRYFLELCEGHRQFAVSQGLMLCPRMARALELTAPNAGMQVLDVGAGRGEVVLHAALSGAHAVGIDYSAAAVELTSSTVSTVGGRVRGKVSIIRADGCGMPFPENAYDVVLMLDIVEHLYPTQLDAAIAEAHRVLKPGGRLVIHTAPNALVHRLTYPLFRILHHIVRGTLLPRTLDEFNPVNQSVHVNKQTPWSLRRSLRKQFTKVRVWLEDTNPSSALLKPDAQEDRAWMRFFLCAARRHHPWKLFCCNHIFAVAVK</sequence>
<dbReference type="SUPFAM" id="SSF53335">
    <property type="entry name" value="S-adenosyl-L-methionine-dependent methyltransferases"/>
    <property type="match status" value="1"/>
</dbReference>
<dbReference type="Gene3D" id="3.40.50.150">
    <property type="entry name" value="Vaccinia Virus protein VP39"/>
    <property type="match status" value="1"/>
</dbReference>
<comment type="caution">
    <text evidence="3">The sequence shown here is derived from an EMBL/GenBank/DDBJ whole genome shotgun (WGS) entry which is preliminary data.</text>
</comment>
<dbReference type="CDD" id="cd02440">
    <property type="entry name" value="AdoMet_MTases"/>
    <property type="match status" value="1"/>
</dbReference>
<evidence type="ECO:0000259" key="2">
    <source>
        <dbReference type="Pfam" id="PF08241"/>
    </source>
</evidence>
<dbReference type="PANTHER" id="PTHR44068">
    <property type="entry name" value="ZGC:194242"/>
    <property type="match status" value="1"/>
</dbReference>
<dbReference type="AlphaFoldDB" id="A0A419F2G2"/>
<dbReference type="InterPro" id="IPR029063">
    <property type="entry name" value="SAM-dependent_MTases_sf"/>
</dbReference>
<dbReference type="Proteomes" id="UP000285961">
    <property type="component" value="Unassembled WGS sequence"/>
</dbReference>